<evidence type="ECO:0000313" key="4">
    <source>
        <dbReference type="Proteomes" id="UP001558474"/>
    </source>
</evidence>
<protein>
    <submittedName>
        <fullName evidence="1">FMN-binding negative transcriptional regulator</fullName>
    </submittedName>
</protein>
<evidence type="ECO:0000313" key="2">
    <source>
        <dbReference type="EMBL" id="MEX3739634.1"/>
    </source>
</evidence>
<dbReference type="EMBL" id="JBDLOU010000029">
    <property type="protein sequence ID" value="MEX3739634.1"/>
    <property type="molecule type" value="Genomic_DNA"/>
</dbReference>
<dbReference type="Proteomes" id="UP001141659">
    <property type="component" value="Unassembled WGS sequence"/>
</dbReference>
<dbReference type="PANTHER" id="PTHR35802">
    <property type="entry name" value="PROTEASE SYNTHASE AND SPORULATION PROTEIN PAI 2"/>
    <property type="match status" value="1"/>
</dbReference>
<dbReference type="SUPFAM" id="SSF50475">
    <property type="entry name" value="FMN-binding split barrel"/>
    <property type="match status" value="1"/>
</dbReference>
<reference evidence="2 4" key="3">
    <citation type="submission" date="2024-04" db="EMBL/GenBank/DDBJ databases">
        <title>Genomic Markers of Mycobacteria.</title>
        <authorList>
            <person name="Soliman M.S."/>
            <person name="Elkholy A."/>
            <person name="Soliman N.S."/>
            <person name="Abbas A."/>
            <person name="Khayrat S."/>
            <person name="Shawky S."/>
        </authorList>
    </citation>
    <scope>NUCLEOTIDE SEQUENCE [LARGE SCALE GENOMIC DNA]</scope>
    <source>
        <strain evidence="2 4">Egy-CU-AM5</strain>
    </source>
</reference>
<dbReference type="Gene3D" id="2.30.110.10">
    <property type="entry name" value="Electron Transport, Fmn-binding Protein, Chain A"/>
    <property type="match status" value="1"/>
</dbReference>
<dbReference type="EMBL" id="JACKVC010000018">
    <property type="protein sequence ID" value="MCV7390431.1"/>
    <property type="molecule type" value="Genomic_DNA"/>
</dbReference>
<dbReference type="AlphaFoldDB" id="A0AAW5T6Z6"/>
<accession>A0AAW5T6Z6</accession>
<keyword evidence="4" id="KW-1185">Reference proteome</keyword>
<dbReference type="PANTHER" id="PTHR35802:SF1">
    <property type="entry name" value="PROTEASE SYNTHASE AND SPORULATION PROTEIN PAI 2"/>
    <property type="match status" value="1"/>
</dbReference>
<evidence type="ECO:0000313" key="1">
    <source>
        <dbReference type="EMBL" id="MCV7390431.1"/>
    </source>
</evidence>
<sequence length="214" mass="23479">MYIPRPFVADANAVQELLANQGAADFITMTPGGLIATSLPFEYDATAGHHGALIGHMARANPQWSSTVVGEAMAIVHGPDAYITPSWYATKAEHHRVVPTWNYIVAHVYGELVVHDDPHWTRQQIRRLTDRHEADRSDPWSMDQAPAEFIESQLRGVVGVELIISRIEAKLKLSQNQPAENVDGVVIGLQARGRGGDEAVAAAVRAHNRARTQL</sequence>
<dbReference type="InterPro" id="IPR007396">
    <property type="entry name" value="TR_PAI2-type"/>
</dbReference>
<dbReference type="PIRSF" id="PIRSF010372">
    <property type="entry name" value="PaiB"/>
    <property type="match status" value="1"/>
</dbReference>
<reference evidence="1" key="1">
    <citation type="submission" date="2020-07" db="EMBL/GenBank/DDBJ databases">
        <authorList>
            <person name="Pettersson B.M.F."/>
            <person name="Behra P.R.K."/>
            <person name="Ramesh M."/>
            <person name="Das S."/>
            <person name="Dasgupta S."/>
            <person name="Kirsebom L.A."/>
        </authorList>
    </citation>
    <scope>NUCLEOTIDE SEQUENCE</scope>
    <source>
        <strain evidence="1">DSM 44242</strain>
    </source>
</reference>
<dbReference type="RefSeq" id="WP_036446701.1">
    <property type="nucleotide sequence ID" value="NZ_JACKVC010000018.1"/>
</dbReference>
<name>A0AAW5T6Z6_9MYCO</name>
<comment type="caution">
    <text evidence="1">The sequence shown here is derived from an EMBL/GenBank/DDBJ whole genome shotgun (WGS) entry which is preliminary data.</text>
</comment>
<gene>
    <name evidence="2" type="ORF">ABFW12_15505</name>
    <name evidence="1" type="ORF">H5P34_20415</name>
</gene>
<dbReference type="Proteomes" id="UP001558474">
    <property type="component" value="Unassembled WGS sequence"/>
</dbReference>
<reference evidence="1" key="2">
    <citation type="journal article" date="2022" name="BMC Genomics">
        <title>Comparative genome analysis of mycobacteria focusing on tRNA and non-coding RNA.</title>
        <authorList>
            <person name="Behra P.R.K."/>
            <person name="Pettersson B.M.F."/>
            <person name="Ramesh M."/>
            <person name="Das S."/>
            <person name="Dasgupta S."/>
            <person name="Kirsebom L.A."/>
        </authorList>
    </citation>
    <scope>NUCLEOTIDE SEQUENCE</scope>
    <source>
        <strain evidence="1">DSM 44242</strain>
    </source>
</reference>
<evidence type="ECO:0000313" key="3">
    <source>
        <dbReference type="Proteomes" id="UP001141659"/>
    </source>
</evidence>
<organism evidence="1 3">
    <name type="scientific">Mycolicibacterium porcinum</name>
    <dbReference type="NCBI Taxonomy" id="39693"/>
    <lineage>
        <taxon>Bacteria</taxon>
        <taxon>Bacillati</taxon>
        <taxon>Actinomycetota</taxon>
        <taxon>Actinomycetes</taxon>
        <taxon>Mycobacteriales</taxon>
        <taxon>Mycobacteriaceae</taxon>
        <taxon>Mycolicibacterium</taxon>
    </lineage>
</organism>
<dbReference type="InterPro" id="IPR012349">
    <property type="entry name" value="Split_barrel_FMN-bd"/>
</dbReference>
<dbReference type="Pfam" id="PF04299">
    <property type="entry name" value="FMN_bind_2"/>
    <property type="match status" value="1"/>
</dbReference>
<proteinExistence type="predicted"/>